<feature type="transmembrane region" description="Helical" evidence="5">
    <location>
        <begin position="146"/>
        <end position="169"/>
    </location>
</feature>
<dbReference type="EMBL" id="FOGI01000004">
    <property type="protein sequence ID" value="SER60093.1"/>
    <property type="molecule type" value="Genomic_DNA"/>
</dbReference>
<evidence type="ECO:0000259" key="6">
    <source>
        <dbReference type="PROSITE" id="PS50850"/>
    </source>
</evidence>
<dbReference type="PROSITE" id="PS50850">
    <property type="entry name" value="MFS"/>
    <property type="match status" value="1"/>
</dbReference>
<feature type="domain" description="Major facilitator superfamily (MFS) profile" evidence="6">
    <location>
        <begin position="24"/>
        <end position="458"/>
    </location>
</feature>
<feature type="transmembrane region" description="Helical" evidence="5">
    <location>
        <begin position="58"/>
        <end position="81"/>
    </location>
</feature>
<dbReference type="PANTHER" id="PTHR23501">
    <property type="entry name" value="MAJOR FACILITATOR SUPERFAMILY"/>
    <property type="match status" value="1"/>
</dbReference>
<evidence type="ECO:0000313" key="7">
    <source>
        <dbReference type="EMBL" id="SER60093.1"/>
    </source>
</evidence>
<feature type="transmembrane region" description="Helical" evidence="5">
    <location>
        <begin position="430"/>
        <end position="450"/>
    </location>
</feature>
<dbReference type="InterPro" id="IPR020846">
    <property type="entry name" value="MFS_dom"/>
</dbReference>
<sequence>MTTTETADESSARAQLWGPSNRATTFGILLLITIAAFEHLGVSTALPRMLAELDGGHLYSWPFTAFLSATVAATVFGGWVCDRRGARVVLMVAPAVFLAGLVVAGTADSMPVLLAARVLQGLGLGGEVVAIYVLVAAVYPERVRPAAFGLLAAAWVVPSIVGPTLAGIVTERFGWRWVFLGLVPLAVLGVVLLVPTLKGLPRPERAGRPVRRWVPLAALAAAVGIPAVSWAAQHPSLGTLWLGLGGLAVLVPALRLLLPRGTLVGRSGLPRVILARGLFAGAFFGVEAFVPLTLTSVHGLSPALAGLPLTVGALGWSFASAWQGRRPDIQRTTLIRLGFVILSGGLAAMVFVAVPWGSPWLAGLLWTVCGAGMGLAFPSINVLALRLAPEHERGFTSSALQVSDIIFSATLVGLGGVLLAALASTAAPTAAVVPIDLVMAAVALLGALVFRRSSDDRV</sequence>
<reference evidence="8" key="1">
    <citation type="submission" date="2016-10" db="EMBL/GenBank/DDBJ databases">
        <authorList>
            <person name="Varghese N."/>
            <person name="Submissions S."/>
        </authorList>
    </citation>
    <scope>NUCLEOTIDE SEQUENCE [LARGE SCALE GENOMIC DNA]</scope>
    <source>
        <strain evidence="8">DSM 44260</strain>
    </source>
</reference>
<dbReference type="SUPFAM" id="SSF103473">
    <property type="entry name" value="MFS general substrate transporter"/>
    <property type="match status" value="1"/>
</dbReference>
<feature type="transmembrane region" description="Helical" evidence="5">
    <location>
        <begin position="88"/>
        <end position="107"/>
    </location>
</feature>
<dbReference type="GO" id="GO:0005886">
    <property type="term" value="C:plasma membrane"/>
    <property type="evidence" value="ECO:0007669"/>
    <property type="project" value="UniProtKB-SubCell"/>
</dbReference>
<evidence type="ECO:0000256" key="4">
    <source>
        <dbReference type="ARBA" id="ARBA00023136"/>
    </source>
</evidence>
<keyword evidence="4 5" id="KW-0472">Membrane</keyword>
<dbReference type="PANTHER" id="PTHR23501:SF154">
    <property type="entry name" value="MULTIDRUG-EFFLUX TRANSPORTER RV1634-RELATED"/>
    <property type="match status" value="1"/>
</dbReference>
<evidence type="ECO:0000256" key="1">
    <source>
        <dbReference type="ARBA" id="ARBA00004651"/>
    </source>
</evidence>
<feature type="transmembrane region" description="Helical" evidence="5">
    <location>
        <begin position="214"/>
        <end position="232"/>
    </location>
</feature>
<gene>
    <name evidence="7" type="ORF">SAMN04487818_104284</name>
</gene>
<feature type="transmembrane region" description="Helical" evidence="5">
    <location>
        <begin position="23"/>
        <end position="46"/>
    </location>
</feature>
<accession>A0A1H9QJZ3</accession>
<dbReference type="Gene3D" id="1.20.1250.20">
    <property type="entry name" value="MFS general substrate transporter like domains"/>
    <property type="match status" value="1"/>
</dbReference>
<evidence type="ECO:0000313" key="8">
    <source>
        <dbReference type="Proteomes" id="UP000199051"/>
    </source>
</evidence>
<dbReference type="Pfam" id="PF07690">
    <property type="entry name" value="MFS_1"/>
    <property type="match status" value="1"/>
</dbReference>
<dbReference type="STRING" id="155974.SAMN04487818_104284"/>
<dbReference type="InterPro" id="IPR036259">
    <property type="entry name" value="MFS_trans_sf"/>
</dbReference>
<feature type="transmembrane region" description="Helical" evidence="5">
    <location>
        <begin position="334"/>
        <end position="354"/>
    </location>
</feature>
<feature type="transmembrane region" description="Helical" evidence="5">
    <location>
        <begin position="360"/>
        <end position="384"/>
    </location>
</feature>
<name>A0A1H9QJZ3_9PSEU</name>
<feature type="transmembrane region" description="Helical" evidence="5">
    <location>
        <begin position="278"/>
        <end position="297"/>
    </location>
</feature>
<dbReference type="Proteomes" id="UP000199051">
    <property type="component" value="Unassembled WGS sequence"/>
</dbReference>
<dbReference type="RefSeq" id="WP_092776743.1">
    <property type="nucleotide sequence ID" value="NZ_FOGI01000004.1"/>
</dbReference>
<feature type="transmembrane region" description="Helical" evidence="5">
    <location>
        <begin position="238"/>
        <end position="258"/>
    </location>
</feature>
<feature type="transmembrane region" description="Helical" evidence="5">
    <location>
        <begin position="303"/>
        <end position="322"/>
    </location>
</feature>
<dbReference type="AlphaFoldDB" id="A0A1H9QJZ3"/>
<keyword evidence="2 5" id="KW-0812">Transmembrane</keyword>
<feature type="transmembrane region" description="Helical" evidence="5">
    <location>
        <begin position="175"/>
        <end position="194"/>
    </location>
</feature>
<keyword evidence="3 5" id="KW-1133">Transmembrane helix</keyword>
<evidence type="ECO:0000256" key="2">
    <source>
        <dbReference type="ARBA" id="ARBA00022692"/>
    </source>
</evidence>
<evidence type="ECO:0000256" key="3">
    <source>
        <dbReference type="ARBA" id="ARBA00022989"/>
    </source>
</evidence>
<proteinExistence type="predicted"/>
<protein>
    <submittedName>
        <fullName evidence="7">Predicted arabinose efflux permease, MFS family</fullName>
    </submittedName>
</protein>
<comment type="subcellular location">
    <subcellularLocation>
        <location evidence="1">Cell membrane</location>
        <topology evidence="1">Multi-pass membrane protein</topology>
    </subcellularLocation>
</comment>
<dbReference type="InterPro" id="IPR011701">
    <property type="entry name" value="MFS"/>
</dbReference>
<dbReference type="PRINTS" id="PR01036">
    <property type="entry name" value="TCRTETB"/>
</dbReference>
<dbReference type="GO" id="GO:0022857">
    <property type="term" value="F:transmembrane transporter activity"/>
    <property type="evidence" value="ECO:0007669"/>
    <property type="project" value="InterPro"/>
</dbReference>
<keyword evidence="8" id="KW-1185">Reference proteome</keyword>
<feature type="transmembrane region" description="Helical" evidence="5">
    <location>
        <begin position="119"/>
        <end position="139"/>
    </location>
</feature>
<organism evidence="7 8">
    <name type="scientific">Actinokineospora terrae</name>
    <dbReference type="NCBI Taxonomy" id="155974"/>
    <lineage>
        <taxon>Bacteria</taxon>
        <taxon>Bacillati</taxon>
        <taxon>Actinomycetota</taxon>
        <taxon>Actinomycetes</taxon>
        <taxon>Pseudonocardiales</taxon>
        <taxon>Pseudonocardiaceae</taxon>
        <taxon>Actinokineospora</taxon>
    </lineage>
</organism>
<evidence type="ECO:0000256" key="5">
    <source>
        <dbReference type="SAM" id="Phobius"/>
    </source>
</evidence>
<feature type="transmembrane region" description="Helical" evidence="5">
    <location>
        <begin position="405"/>
        <end position="424"/>
    </location>
</feature>